<protein>
    <submittedName>
        <fullName evidence="1">Uncharacterized protein</fullName>
    </submittedName>
</protein>
<evidence type="ECO:0000313" key="2">
    <source>
        <dbReference type="Proteomes" id="UP000045541"/>
    </source>
</evidence>
<organism evidence="1 2">
    <name type="scientific">Streptococcus pneumoniae</name>
    <dbReference type="NCBI Taxonomy" id="1313"/>
    <lineage>
        <taxon>Bacteria</taxon>
        <taxon>Bacillati</taxon>
        <taxon>Bacillota</taxon>
        <taxon>Bacilli</taxon>
        <taxon>Lactobacillales</taxon>
        <taxon>Streptococcaceae</taxon>
        <taxon>Streptococcus</taxon>
    </lineage>
</organism>
<evidence type="ECO:0000313" key="1">
    <source>
        <dbReference type="EMBL" id="CKJ08922.1"/>
    </source>
</evidence>
<name>A0A822RGJ1_STREE</name>
<dbReference type="Proteomes" id="UP000045541">
    <property type="component" value="Unassembled WGS sequence"/>
</dbReference>
<proteinExistence type="predicted"/>
<dbReference type="EMBL" id="CMWB01000012">
    <property type="protein sequence ID" value="CKJ08922.1"/>
    <property type="molecule type" value="Genomic_DNA"/>
</dbReference>
<accession>A0A822RGJ1</accession>
<sequence length="158" mass="18830">METRNEKFRRLSEARMTKVFSILNILRNQSDKSKYSFSEADIKELFGALEQKGEEIKEFFTSPITIKTVNLKQEFNYSSTDTSNDKEVYFKKLSTARVEKIFSLMNLLTNLSNKSNYSYNDWEIEELFTAYDEEVKKCKVFFEEKRTVFKYSEQAIKY</sequence>
<reference evidence="1 2" key="1">
    <citation type="submission" date="2015-03" db="EMBL/GenBank/DDBJ databases">
        <authorList>
            <consortium name="Pathogen Informatics"/>
            <person name="Murphy D."/>
        </authorList>
    </citation>
    <scope>NUCLEOTIDE SEQUENCE [LARGE SCALE GENOMIC DNA]</scope>
    <source>
        <strain evidence="1 2">0310</strain>
    </source>
</reference>
<comment type="caution">
    <text evidence="1">The sequence shown here is derived from an EMBL/GenBank/DDBJ whole genome shotgun (WGS) entry which is preliminary data.</text>
</comment>
<dbReference type="AlphaFoldDB" id="A0A822RGJ1"/>
<gene>
    <name evidence="1" type="ORF">ERS096071_00906</name>
</gene>